<evidence type="ECO:0000256" key="5">
    <source>
        <dbReference type="ARBA" id="ARBA00023274"/>
    </source>
</evidence>
<accession>A0ABV3X722</accession>
<dbReference type="PANTHER" id="PTHR11229:SF16">
    <property type="entry name" value="LARGE RIBOSOMAL SUBUNIT PROTEIN UL3C"/>
    <property type="match status" value="1"/>
</dbReference>
<evidence type="ECO:0000256" key="4">
    <source>
        <dbReference type="ARBA" id="ARBA00022980"/>
    </source>
</evidence>
<keyword evidence="4 7" id="KW-0689">Ribosomal protein</keyword>
<protein>
    <recommendedName>
        <fullName evidence="6 7">Large ribosomal subunit protein uL3</fullName>
    </recommendedName>
</protein>
<dbReference type="SUPFAM" id="SSF50447">
    <property type="entry name" value="Translation proteins"/>
    <property type="match status" value="1"/>
</dbReference>
<dbReference type="RefSeq" id="WP_368847343.1">
    <property type="nucleotide sequence ID" value="NZ_CP194411.1"/>
</dbReference>
<dbReference type="InterPro" id="IPR000597">
    <property type="entry name" value="Ribosomal_uL3"/>
</dbReference>
<dbReference type="Pfam" id="PF00297">
    <property type="entry name" value="Ribosomal_L3"/>
    <property type="match status" value="1"/>
</dbReference>
<keyword evidence="3 7" id="KW-0694">RNA-binding</keyword>
<evidence type="ECO:0000256" key="2">
    <source>
        <dbReference type="ARBA" id="ARBA00022730"/>
    </source>
</evidence>
<evidence type="ECO:0000313" key="11">
    <source>
        <dbReference type="Proteomes" id="UP001559623"/>
    </source>
</evidence>
<evidence type="ECO:0000256" key="9">
    <source>
        <dbReference type="RuleBase" id="RU003906"/>
    </source>
</evidence>
<sequence>MAKAILGRKLGMTQIFTEEGKVVPVTVVESGNNVVIMNKTVENDGYNAVQIGFGDIKEKKVTKPLKGHFAKAGVAPVRFIREMRLTDASEYNVGDTIGVDIFAAGDLVDVTGTSKGKGFAGTIKRHNFARGPMGHGSKSHREPGSTGAMISGHGGRVLKGKKLPGQMGHERVTVQRLSIVRVDAERNLLLIKGAIPGPKKGLVVVRATVKPNKPKKAEK</sequence>
<comment type="caution">
    <text evidence="10">The sequence shown here is derived from an EMBL/GenBank/DDBJ whole genome shotgun (WGS) entry which is preliminary data.</text>
</comment>
<comment type="subunit">
    <text evidence="7 9">Part of the 50S ribosomal subunit. Forms a cluster with proteins L14 and L19.</text>
</comment>
<evidence type="ECO:0000256" key="6">
    <source>
        <dbReference type="ARBA" id="ARBA00035243"/>
    </source>
</evidence>
<evidence type="ECO:0000256" key="3">
    <source>
        <dbReference type="ARBA" id="ARBA00022884"/>
    </source>
</evidence>
<dbReference type="InterPro" id="IPR019927">
    <property type="entry name" value="Ribosomal_uL3_bac/org-type"/>
</dbReference>
<evidence type="ECO:0000313" key="10">
    <source>
        <dbReference type="EMBL" id="MEX5285610.1"/>
    </source>
</evidence>
<dbReference type="Gene3D" id="3.30.160.810">
    <property type="match status" value="1"/>
</dbReference>
<keyword evidence="5 7" id="KW-0687">Ribonucleoprotein</keyword>
<proteinExistence type="inferred from homology"/>
<dbReference type="EMBL" id="JARVLH010000005">
    <property type="protein sequence ID" value="MEX5285610.1"/>
    <property type="molecule type" value="Genomic_DNA"/>
</dbReference>
<comment type="similarity">
    <text evidence="1 7 8">Belongs to the universal ribosomal protein uL3 family.</text>
</comment>
<gene>
    <name evidence="7 10" type="primary">rplC</name>
    <name evidence="10" type="ORF">QCO44_08185</name>
</gene>
<organism evidence="10 11">
    <name type="scientific">Selenomonas sputigena</name>
    <dbReference type="NCBI Taxonomy" id="69823"/>
    <lineage>
        <taxon>Bacteria</taxon>
        <taxon>Bacillati</taxon>
        <taxon>Bacillota</taxon>
        <taxon>Negativicutes</taxon>
        <taxon>Selenomonadales</taxon>
        <taxon>Selenomonadaceae</taxon>
        <taxon>Selenomonas</taxon>
    </lineage>
</organism>
<dbReference type="InterPro" id="IPR009000">
    <property type="entry name" value="Transl_B-barrel_sf"/>
</dbReference>
<dbReference type="GO" id="GO:0005840">
    <property type="term" value="C:ribosome"/>
    <property type="evidence" value="ECO:0007669"/>
    <property type="project" value="UniProtKB-KW"/>
</dbReference>
<name>A0ABV3X722_9FIRM</name>
<dbReference type="PROSITE" id="PS00474">
    <property type="entry name" value="RIBOSOMAL_L3"/>
    <property type="match status" value="1"/>
</dbReference>
<dbReference type="PANTHER" id="PTHR11229">
    <property type="entry name" value="50S RIBOSOMAL PROTEIN L3"/>
    <property type="match status" value="1"/>
</dbReference>
<dbReference type="NCBIfam" id="TIGR03625">
    <property type="entry name" value="L3_bact"/>
    <property type="match status" value="1"/>
</dbReference>
<keyword evidence="11" id="KW-1185">Reference proteome</keyword>
<dbReference type="Gene3D" id="2.40.30.10">
    <property type="entry name" value="Translation factors"/>
    <property type="match status" value="1"/>
</dbReference>
<dbReference type="HAMAP" id="MF_01325_B">
    <property type="entry name" value="Ribosomal_uL3_B"/>
    <property type="match status" value="1"/>
</dbReference>
<evidence type="ECO:0000256" key="8">
    <source>
        <dbReference type="RuleBase" id="RU003905"/>
    </source>
</evidence>
<reference evidence="10 11" key="1">
    <citation type="submission" date="2023-04" db="EMBL/GenBank/DDBJ databases">
        <title>Genome Sequence of Selenomonas sputigena ATCC 33150.</title>
        <authorList>
            <person name="Miller D.P."/>
            <person name="Anvari S."/>
            <person name="Polson S.W."/>
            <person name="Macdonald M."/>
            <person name="Mcdowell J.V."/>
        </authorList>
    </citation>
    <scope>NUCLEOTIDE SEQUENCE [LARGE SCALE GENOMIC DNA]</scope>
    <source>
        <strain evidence="10 11">ATCC 33150</strain>
    </source>
</reference>
<dbReference type="InterPro" id="IPR019926">
    <property type="entry name" value="Ribosomal_uL3_CS"/>
</dbReference>
<evidence type="ECO:0000256" key="1">
    <source>
        <dbReference type="ARBA" id="ARBA00006540"/>
    </source>
</evidence>
<keyword evidence="2 7" id="KW-0699">rRNA-binding</keyword>
<comment type="function">
    <text evidence="7 9">One of the primary rRNA binding proteins, it binds directly near the 3'-end of the 23S rRNA, where it nucleates assembly of the 50S subunit.</text>
</comment>
<dbReference type="Proteomes" id="UP001559623">
    <property type="component" value="Unassembled WGS sequence"/>
</dbReference>
<evidence type="ECO:0000256" key="7">
    <source>
        <dbReference type="HAMAP-Rule" id="MF_01325"/>
    </source>
</evidence>